<organism evidence="1 2">
    <name type="scientific">Durusdinium trenchii</name>
    <dbReference type="NCBI Taxonomy" id="1381693"/>
    <lineage>
        <taxon>Eukaryota</taxon>
        <taxon>Sar</taxon>
        <taxon>Alveolata</taxon>
        <taxon>Dinophyceae</taxon>
        <taxon>Suessiales</taxon>
        <taxon>Symbiodiniaceae</taxon>
        <taxon>Durusdinium</taxon>
    </lineage>
</organism>
<name>A0ABP0LC10_9DINO</name>
<dbReference type="Proteomes" id="UP001642464">
    <property type="component" value="Unassembled WGS sequence"/>
</dbReference>
<dbReference type="EMBL" id="CAXAMM010015159">
    <property type="protein sequence ID" value="CAK9035664.1"/>
    <property type="molecule type" value="Genomic_DNA"/>
</dbReference>
<evidence type="ECO:0000313" key="1">
    <source>
        <dbReference type="EMBL" id="CAK9035664.1"/>
    </source>
</evidence>
<accession>A0ABP0LC10</accession>
<keyword evidence="2" id="KW-1185">Reference proteome</keyword>
<comment type="caution">
    <text evidence="1">The sequence shown here is derived from an EMBL/GenBank/DDBJ whole genome shotgun (WGS) entry which is preliminary data.</text>
</comment>
<sequence length="302" mass="33687">MRYPAVQAAYAGFGTLQKFTDLLNSFNTAGNAWRNWTASVRSATFYKIGDNIPKHTSSLIQSMEANIRGGSNFLISDAQKAELPSEPVRSTYLEQLMVAVLCDKSPGMSAVYAEAGTRAEDDSNPSLPQAARTARGLFACDILRSALHKRHRVEFGVDNVTWTEFGHPDLAITLTLRTYAEDGLTRESFRRVLQWAAAIEDDLQTGAVHKAVAKRLKIARAAEGFTLDDEMIDLLWPKLCQNLQVVETFLEEFVFPNETRQFPFKVSSSAWDLAAGRLRGFQAQRTIGSFCLWGCSSMRTTW</sequence>
<reference evidence="1 2" key="1">
    <citation type="submission" date="2024-02" db="EMBL/GenBank/DDBJ databases">
        <authorList>
            <person name="Chen Y."/>
            <person name="Shah S."/>
            <person name="Dougan E. K."/>
            <person name="Thang M."/>
            <person name="Chan C."/>
        </authorList>
    </citation>
    <scope>NUCLEOTIDE SEQUENCE [LARGE SCALE GENOMIC DNA]</scope>
</reference>
<gene>
    <name evidence="1" type="ORF">SCF082_LOCUS21391</name>
</gene>
<evidence type="ECO:0000313" key="2">
    <source>
        <dbReference type="Proteomes" id="UP001642464"/>
    </source>
</evidence>
<proteinExistence type="predicted"/>
<protein>
    <submittedName>
        <fullName evidence="1">Uncharacterized protein</fullName>
    </submittedName>
</protein>